<evidence type="ECO:0000256" key="3">
    <source>
        <dbReference type="ARBA" id="ARBA00023315"/>
    </source>
</evidence>
<keyword evidence="6" id="KW-1185">Reference proteome</keyword>
<proteinExistence type="inferred from homology"/>
<organism evidence="5 6">
    <name type="scientific">Pocillopora meandrina</name>
    <dbReference type="NCBI Taxonomy" id="46732"/>
    <lineage>
        <taxon>Eukaryota</taxon>
        <taxon>Metazoa</taxon>
        <taxon>Cnidaria</taxon>
        <taxon>Anthozoa</taxon>
        <taxon>Hexacorallia</taxon>
        <taxon>Scleractinia</taxon>
        <taxon>Astrocoeniina</taxon>
        <taxon>Pocilloporidae</taxon>
        <taxon>Pocillopora</taxon>
    </lineage>
</organism>
<comment type="similarity">
    <text evidence="1">Belongs to the acetyltransferase family.</text>
</comment>
<dbReference type="PANTHER" id="PTHR10545:SF29">
    <property type="entry name" value="GH14572P-RELATED"/>
    <property type="match status" value="1"/>
</dbReference>
<evidence type="ECO:0000256" key="1">
    <source>
        <dbReference type="ARBA" id="ARBA00008694"/>
    </source>
</evidence>
<dbReference type="SUPFAM" id="SSF55729">
    <property type="entry name" value="Acyl-CoA N-acyltransferases (Nat)"/>
    <property type="match status" value="1"/>
</dbReference>
<name>A0AAU9XFE6_9CNID</name>
<dbReference type="InterPro" id="IPR016181">
    <property type="entry name" value="Acyl_CoA_acyltransferase"/>
</dbReference>
<dbReference type="FunFam" id="3.40.630.30:FF:000064">
    <property type="entry name" value="GNAT family acetyltransferase"/>
    <property type="match status" value="1"/>
</dbReference>
<feature type="domain" description="N-acetyltransferase" evidence="4">
    <location>
        <begin position="4"/>
        <end position="167"/>
    </location>
</feature>
<dbReference type="PANTHER" id="PTHR10545">
    <property type="entry name" value="DIAMINE N-ACETYLTRANSFERASE"/>
    <property type="match status" value="1"/>
</dbReference>
<comment type="caution">
    <text evidence="5">The sequence shown here is derived from an EMBL/GenBank/DDBJ whole genome shotgun (WGS) entry which is preliminary data.</text>
</comment>
<evidence type="ECO:0000313" key="6">
    <source>
        <dbReference type="Proteomes" id="UP001159428"/>
    </source>
</evidence>
<dbReference type="InterPro" id="IPR000182">
    <property type="entry name" value="GNAT_dom"/>
</dbReference>
<dbReference type="PROSITE" id="PS51186">
    <property type="entry name" value="GNAT"/>
    <property type="match status" value="1"/>
</dbReference>
<evidence type="ECO:0000256" key="2">
    <source>
        <dbReference type="ARBA" id="ARBA00022679"/>
    </source>
</evidence>
<dbReference type="CDD" id="cd04301">
    <property type="entry name" value="NAT_SF"/>
    <property type="match status" value="1"/>
</dbReference>
<dbReference type="Pfam" id="PF00583">
    <property type="entry name" value="Acetyltransf_1"/>
    <property type="match status" value="1"/>
</dbReference>
<dbReference type="Proteomes" id="UP001159428">
    <property type="component" value="Unassembled WGS sequence"/>
</dbReference>
<dbReference type="GO" id="GO:0008080">
    <property type="term" value="F:N-acetyltransferase activity"/>
    <property type="evidence" value="ECO:0007669"/>
    <property type="project" value="TreeGrafter"/>
</dbReference>
<dbReference type="EMBL" id="CALNXJ010000041">
    <property type="protein sequence ID" value="CAH3146090.1"/>
    <property type="molecule type" value="Genomic_DNA"/>
</dbReference>
<reference evidence="5 6" key="1">
    <citation type="submission" date="2022-05" db="EMBL/GenBank/DDBJ databases">
        <authorList>
            <consortium name="Genoscope - CEA"/>
            <person name="William W."/>
        </authorList>
    </citation>
    <scope>NUCLEOTIDE SEQUENCE [LARGE SCALE GENOMIC DNA]</scope>
</reference>
<protein>
    <recommendedName>
        <fullName evidence="4">N-acetyltransferase domain-containing protein</fullName>
    </recommendedName>
</protein>
<keyword evidence="2" id="KW-0808">Transferase</keyword>
<accession>A0AAU9XFE6</accession>
<dbReference type="AlphaFoldDB" id="A0AAU9XFE6"/>
<evidence type="ECO:0000259" key="4">
    <source>
        <dbReference type="PROSITE" id="PS51186"/>
    </source>
</evidence>
<dbReference type="InterPro" id="IPR051016">
    <property type="entry name" value="Diverse_Substrate_AcTransf"/>
</dbReference>
<dbReference type="Gene3D" id="3.40.630.30">
    <property type="match status" value="1"/>
</dbReference>
<sequence length="175" mass="20152">MATWQVRMATTEDVPEILRMITDLAVFEKQPESRVKLTEEEIQRDGFGETPWFSCLIAEEVNPNEEKNCGLSTKKAVGYALFFNIYSTWEGRSLYLQDLYVDSAFRGKGIGKELLRRVAQIAVDKGCARVDWGVLYWNKIARDFYDKLGAVCLDEWRRYCLMGQGLLEFAGKELL</sequence>
<evidence type="ECO:0000313" key="5">
    <source>
        <dbReference type="EMBL" id="CAH3146090.1"/>
    </source>
</evidence>
<keyword evidence="3" id="KW-0012">Acyltransferase</keyword>
<gene>
    <name evidence="5" type="ORF">PMEA_00022825</name>
</gene>